<dbReference type="PROSITE" id="PS51468">
    <property type="entry name" value="VIT"/>
    <property type="match status" value="1"/>
</dbReference>
<dbReference type="PROSITE" id="PS50234">
    <property type="entry name" value="VWFA"/>
    <property type="match status" value="1"/>
</dbReference>
<feature type="domain" description="VIT" evidence="3">
    <location>
        <begin position="38"/>
        <end position="167"/>
    </location>
</feature>
<feature type="signal peptide" evidence="1">
    <location>
        <begin position="1"/>
        <end position="23"/>
    </location>
</feature>
<dbReference type="Pfam" id="PF13768">
    <property type="entry name" value="VWA_3"/>
    <property type="match status" value="1"/>
</dbReference>
<evidence type="ECO:0000313" key="4">
    <source>
        <dbReference type="EMBL" id="CAD7402717.1"/>
    </source>
</evidence>
<dbReference type="PANTHER" id="PTHR10338">
    <property type="entry name" value="INTER-ALPHA-TRYPSIN INHIBITOR HEAVY CHAIN FAMILY MEMBER"/>
    <property type="match status" value="1"/>
</dbReference>
<dbReference type="EMBL" id="OD001643">
    <property type="protein sequence ID" value="CAD7402717.1"/>
    <property type="molecule type" value="Genomic_DNA"/>
</dbReference>
<sequence length="896" mass="98746">MMRVSTMVAIVVAAFFLCGVVQALDDALVASLEPTMDGNEEGGLARRKDVKPDVYSLHIVSNIQYRYATTVVTSRVANRANTSQEVFFTVVLPETAFISGLLMEIDGKVYKSHVKEKEEAKKEYAAAVSSGQTAAHVVQSSRNSNRFTVSVNIEREKKVTFNLTYEELLKRELLVYNHAININPGQIVPDLSVEVYINESSKITTLEVPALKESNEINQENATQDNPLAKIERLSDNSAIIRWAPTPEEQKQLNSEGVKGQLVVNEGYFVHFFAPSNLPTLNKHVTFVLDVSGSMSGRNIEQLRVAMTTILSDLKPGDFFSVIVFSSEVQVWDPEHNTLPTNDYSFNTPITKKNPELLRASVVPATKSNIDKAKEFIGRLDTYSSTNIYGALLKALDVVRLGRNLMSMNDDLTERPEPIVIFLTDGQPNEEESDPIVITDTVTASNKNASAAIFCLAFGDDADLDFLKKLSLRNSGFARKIYEASDAAIQLQDFYRQVASPLLADVSFNYTESQVEEGSVSKTHFNTLFLGSEFVVTGKLKSTELTGGLTARSPNGTNSLPFGSDIILEICLPPTGEPTEEHNVTNASFMERLWAYLTIQQLLEKDKVDSPPEVNTSSPNKKRALELALKYSFVTPLTSLVVVKPNETTSADTEEGLTIVPLSSLAWLNNVTSEAGITLPTNPQGGDEVLQLGLNQTNSAFSECTTSLGGSGHCRHLPYCALDVFTLNVTDYLPFFCRIDTSLACGTLPHPLSRRDDPDETFGEAVLAETTRVWRYSRLTRFDSDPSVTEARRAKARLDEARQPTTLSASLTRVVTEARREKARLDEARQPTTLSAFLTRVFSGRLGESVAVLASRTLLLGPERHRGQAREGEVRRGETTNHIIGFSHSGFLGSSR</sequence>
<dbReference type="InterPro" id="IPR002035">
    <property type="entry name" value="VWF_A"/>
</dbReference>
<evidence type="ECO:0000259" key="2">
    <source>
        <dbReference type="PROSITE" id="PS50234"/>
    </source>
</evidence>
<gene>
    <name evidence="4" type="ORF">TPSB3V08_LOCUS3695</name>
</gene>
<keyword evidence="1" id="KW-0732">Signal</keyword>
<name>A0A7R9CUF7_TIMPO</name>
<protein>
    <recommendedName>
        <fullName evidence="5">Inter-alpha-trypsin inhibitor heavy chain H4-like</fullName>
    </recommendedName>
</protein>
<dbReference type="Gene3D" id="3.40.50.410">
    <property type="entry name" value="von Willebrand factor, type A domain"/>
    <property type="match status" value="1"/>
</dbReference>
<dbReference type="SUPFAM" id="SSF53300">
    <property type="entry name" value="vWA-like"/>
    <property type="match status" value="1"/>
</dbReference>
<evidence type="ECO:0008006" key="5">
    <source>
        <dbReference type="Google" id="ProtNLM"/>
    </source>
</evidence>
<reference evidence="4" key="1">
    <citation type="submission" date="2020-11" db="EMBL/GenBank/DDBJ databases">
        <authorList>
            <person name="Tran Van P."/>
        </authorList>
    </citation>
    <scope>NUCLEOTIDE SEQUENCE</scope>
</reference>
<evidence type="ECO:0000256" key="1">
    <source>
        <dbReference type="SAM" id="SignalP"/>
    </source>
</evidence>
<dbReference type="SMART" id="SM00327">
    <property type="entry name" value="VWA"/>
    <property type="match status" value="1"/>
</dbReference>
<dbReference type="PANTHER" id="PTHR10338:SF108">
    <property type="entry name" value="INTER-ALPHA-TRYPSIN INHIBITOR HEAVY CHAIN H4-LIKE PROTEIN"/>
    <property type="match status" value="1"/>
</dbReference>
<dbReference type="InterPro" id="IPR036465">
    <property type="entry name" value="vWFA_dom_sf"/>
</dbReference>
<dbReference type="SMART" id="SM00609">
    <property type="entry name" value="VIT"/>
    <property type="match status" value="1"/>
</dbReference>
<accession>A0A7R9CUF7</accession>
<proteinExistence type="predicted"/>
<organism evidence="4">
    <name type="scientific">Timema poppense</name>
    <name type="common">Walking stick</name>
    <dbReference type="NCBI Taxonomy" id="170557"/>
    <lineage>
        <taxon>Eukaryota</taxon>
        <taxon>Metazoa</taxon>
        <taxon>Ecdysozoa</taxon>
        <taxon>Arthropoda</taxon>
        <taxon>Hexapoda</taxon>
        <taxon>Insecta</taxon>
        <taxon>Pterygota</taxon>
        <taxon>Neoptera</taxon>
        <taxon>Polyneoptera</taxon>
        <taxon>Phasmatodea</taxon>
        <taxon>Timematodea</taxon>
        <taxon>Timematoidea</taxon>
        <taxon>Timematidae</taxon>
        <taxon>Timema</taxon>
    </lineage>
</organism>
<dbReference type="AlphaFoldDB" id="A0A7R9CUF7"/>
<feature type="domain" description="VWFA" evidence="2">
    <location>
        <begin position="284"/>
        <end position="498"/>
    </location>
</feature>
<dbReference type="InterPro" id="IPR050934">
    <property type="entry name" value="ITIH"/>
</dbReference>
<evidence type="ECO:0000259" key="3">
    <source>
        <dbReference type="PROSITE" id="PS51468"/>
    </source>
</evidence>
<feature type="chain" id="PRO_5031393536" description="Inter-alpha-trypsin inhibitor heavy chain H4-like" evidence="1">
    <location>
        <begin position="24"/>
        <end position="896"/>
    </location>
</feature>
<dbReference type="Pfam" id="PF08487">
    <property type="entry name" value="VIT"/>
    <property type="match status" value="1"/>
</dbReference>
<dbReference type="InterPro" id="IPR013694">
    <property type="entry name" value="VIT"/>
</dbReference>
<dbReference type="GO" id="GO:0032991">
    <property type="term" value="C:protein-containing complex"/>
    <property type="evidence" value="ECO:0007669"/>
    <property type="project" value="UniProtKB-ARBA"/>
</dbReference>